<feature type="compositionally biased region" description="Pro residues" evidence="1">
    <location>
        <begin position="191"/>
        <end position="201"/>
    </location>
</feature>
<feature type="compositionally biased region" description="Pro residues" evidence="1">
    <location>
        <begin position="58"/>
        <end position="70"/>
    </location>
</feature>
<feature type="region of interest" description="Disordered" evidence="1">
    <location>
        <begin position="1"/>
        <end position="20"/>
    </location>
</feature>
<dbReference type="Proteomes" id="UP001149074">
    <property type="component" value="Unassembled WGS sequence"/>
</dbReference>
<organism evidence="2 3">
    <name type="scientific">Penicillium argentinense</name>
    <dbReference type="NCBI Taxonomy" id="1131581"/>
    <lineage>
        <taxon>Eukaryota</taxon>
        <taxon>Fungi</taxon>
        <taxon>Dikarya</taxon>
        <taxon>Ascomycota</taxon>
        <taxon>Pezizomycotina</taxon>
        <taxon>Eurotiomycetes</taxon>
        <taxon>Eurotiomycetidae</taxon>
        <taxon>Eurotiales</taxon>
        <taxon>Aspergillaceae</taxon>
        <taxon>Penicillium</taxon>
    </lineage>
</organism>
<feature type="compositionally biased region" description="Basic and acidic residues" evidence="1">
    <location>
        <begin position="1"/>
        <end position="10"/>
    </location>
</feature>
<name>A0A9W9EHT4_9EURO</name>
<keyword evidence="3" id="KW-1185">Reference proteome</keyword>
<dbReference type="AlphaFoldDB" id="A0A9W9EHT4"/>
<reference evidence="2" key="2">
    <citation type="journal article" date="2023" name="IMA Fungus">
        <title>Comparative genomic study of the Penicillium genus elucidates a diverse pangenome and 15 lateral gene transfer events.</title>
        <authorList>
            <person name="Petersen C."/>
            <person name="Sorensen T."/>
            <person name="Nielsen M.R."/>
            <person name="Sondergaard T.E."/>
            <person name="Sorensen J.L."/>
            <person name="Fitzpatrick D.A."/>
            <person name="Frisvad J.C."/>
            <person name="Nielsen K.L."/>
        </authorList>
    </citation>
    <scope>NUCLEOTIDE SEQUENCE</scope>
    <source>
        <strain evidence="2">IBT 30761</strain>
    </source>
</reference>
<accession>A0A9W9EHT4</accession>
<feature type="region of interest" description="Disordered" evidence="1">
    <location>
        <begin position="29"/>
        <end position="309"/>
    </location>
</feature>
<sequence length="385" mass="40814">MAIFDSEKRPRGLRVPSLTAMKNGTAASVSQFSFHRKNSNEARTPEEATPTLASSYPAPAPPPTKELPVPPKKELPPRPQISSKVPPRRAVGSNSSRPNETSAVSASSTSPPQGIRPAASPVVSSLPPKNEQPLPPTPSRGLRQAGPITTTVTTSSTPTSPQPEQEAPSPSTIKASQGIRPAEPTIATPVSPQPEPAPVFSPAPASIPVQHVQPLPPTPPTAPQISQSPELVSPAPSRPVQQAPPVHALPPTPPPVTLSPPPGEAESGTLTPLEDFIPTPDGASTPLEQMSSNEQAPPGLTPPPDSEPATAPLNTVHYVCFQEHRNMPVSQNVWCPTLCMTCHKNDREIRYRCVHCCLRICEGCHGLLQKGKNRSLADLMRTLEK</sequence>
<feature type="compositionally biased region" description="Low complexity" evidence="1">
    <location>
        <begin position="147"/>
        <end position="172"/>
    </location>
</feature>
<evidence type="ECO:0000313" key="2">
    <source>
        <dbReference type="EMBL" id="KAJ5081995.1"/>
    </source>
</evidence>
<dbReference type="EMBL" id="JAPQKI010000011">
    <property type="protein sequence ID" value="KAJ5081995.1"/>
    <property type="molecule type" value="Genomic_DNA"/>
</dbReference>
<dbReference type="GeneID" id="81362508"/>
<evidence type="ECO:0000256" key="1">
    <source>
        <dbReference type="SAM" id="MobiDB-lite"/>
    </source>
</evidence>
<comment type="caution">
    <text evidence="2">The sequence shown here is derived from an EMBL/GenBank/DDBJ whole genome shotgun (WGS) entry which is preliminary data.</text>
</comment>
<protein>
    <submittedName>
        <fullName evidence="2">Uncharacterized protein</fullName>
    </submittedName>
</protein>
<proteinExistence type="predicted"/>
<feature type="compositionally biased region" description="Low complexity" evidence="1">
    <location>
        <begin position="101"/>
        <end position="128"/>
    </location>
</feature>
<dbReference type="OrthoDB" id="5425130at2759"/>
<gene>
    <name evidence="2" type="ORF">N7532_011038</name>
</gene>
<reference evidence="2" key="1">
    <citation type="submission" date="2022-11" db="EMBL/GenBank/DDBJ databases">
        <authorList>
            <person name="Petersen C."/>
        </authorList>
    </citation>
    <scope>NUCLEOTIDE SEQUENCE</scope>
    <source>
        <strain evidence="2">IBT 30761</strain>
    </source>
</reference>
<evidence type="ECO:0000313" key="3">
    <source>
        <dbReference type="Proteomes" id="UP001149074"/>
    </source>
</evidence>
<feature type="compositionally biased region" description="Polar residues" evidence="1">
    <location>
        <begin position="286"/>
        <end position="295"/>
    </location>
</feature>
<dbReference type="RefSeq" id="XP_056468517.1">
    <property type="nucleotide sequence ID" value="XM_056623529.1"/>
</dbReference>
<feature type="compositionally biased region" description="Pro residues" evidence="1">
    <location>
        <begin position="247"/>
        <end position="263"/>
    </location>
</feature>